<accession>A0ACC5X4U4</accession>
<organism evidence="1 2">
    <name type="scientific">Pangasianodon gigas</name>
    <name type="common">Mekong giant catfish</name>
    <name type="synonym">Pangasius gigas</name>
    <dbReference type="NCBI Taxonomy" id="30993"/>
    <lineage>
        <taxon>Eukaryota</taxon>
        <taxon>Metazoa</taxon>
        <taxon>Chordata</taxon>
        <taxon>Craniata</taxon>
        <taxon>Vertebrata</taxon>
        <taxon>Euteleostomi</taxon>
        <taxon>Actinopterygii</taxon>
        <taxon>Neopterygii</taxon>
        <taxon>Teleostei</taxon>
        <taxon>Ostariophysi</taxon>
        <taxon>Siluriformes</taxon>
        <taxon>Pangasiidae</taxon>
        <taxon>Pangasianodon</taxon>
    </lineage>
</organism>
<protein>
    <submittedName>
        <fullName evidence="1">Uncharacterized protein</fullName>
    </submittedName>
</protein>
<comment type="caution">
    <text evidence="1">The sequence shown here is derived from an EMBL/GenBank/DDBJ whole genome shotgun (WGS) entry which is preliminary data.</text>
</comment>
<gene>
    <name evidence="1" type="ORF">PGIGA_G00060470</name>
</gene>
<name>A0ACC5X4U4_PANGG</name>
<evidence type="ECO:0000313" key="2">
    <source>
        <dbReference type="Proteomes" id="UP000829447"/>
    </source>
</evidence>
<sequence>MDSYNIHFEKMNNFDLHHLSRHSPSKSTSSIDQYTHHHGKGDSAYSSFSGGSTAPDYPSPFLVDDLHPHNLHYADLKYVKAVYGPSILDSNSKSMTRLYGSMEAIAHQHHQSHNGYSHVKDPAAPITHLPPPPPPPPPTPPPPPPPPVHLDSFITARNPETSTLSQSPEGQLSGVSPFRHQKSGSEILGSKPDLVYDLWAPQNYERKQDLVEKTPESKSEAVFNRLPLHTGQAGYLQQNMERQSKIQHNRSHSTCGVTVSEQQHTINSWHMAQNTITGSIQHKGQFYFVAGVYKSCESSVPPPPPPPQGPIDSINTHTQAEIQRSHNTVENMFKNVPPRKQSSDEIYFQEKKFTTPNGDEEPSGSHHFSKSQSVADLEVMNMDVGRYHTNNHPIFYCGPEDSFSASSQHKPVASVFTEIDQNIHLKQDEPVNKLTRQPVADMPTEKISKETTPLLYHLTGASRAAVMKSVKHEKNSTLECKESDWGKDHQEAGQVSVSSSSHSLHNEVAKEAKSNEFYYLCNTMDDSFKKYYKEKLKDAQTKVLRETSFKRKDLRLSWQKIIEHCCDKRDSVVPSGPPSRENPNPAHLPTFQNTDTLNNPSFEIKKETVKQQNIAQPQVPRVGCRKRLTLEQKKLSNSEPEKLHRLGDAPTHVTCRSLGSESEGLLSEEYLDQHGLVADRCRTFEVRGRAMSACSFSKSTLKHLQQEALVAYMERKTGSKVAEPQQPASQVPTAGRHSDWGPKPYSGSKEKPLRPLSASRVQDSGSIRYTQFTSAQHGGHSRQSSWKERPSRSSEKSASVEDLLEERQRPRSYRSCSTSTPHSFYQNQKHFDFSAHDKDVSRAEITVEGERRVCKEYAVSVPDQRRVRMASRGKSMEELGTSMVSRPKVLSKSSDQLNQIQGTRVLSDREKRNSTKQHYALLAGSEDNVQIGPEHRIFNEPGSIEHTSTVVNPWIRTSVSGREGRVTATPSSPRGTSENNLIVSKIKAVSQEPFLMKGEMSHGHVSDVHSVHEVSASFGVTTDPSLCLSSPRMNDLKTHEGTTSQHTLTHHPQNTQPALYGKTDSVSGCERLAAVPVPALDGAQERKKKAERKCPVDQPQWETLVQEVVSADQSLARILYPIANRKTAIMLMEQMLSEDSLLMEDHYKKKQQQKVTVPEQTTYRPSSAAVEGDDDDDDDDINSSSTPKEGVIPLSTSTGANVTEKKRQLMAHIEEQLKSLEGLRSSLQGEEKEIGVLGNSLEVLVRECCLPAELERYTQFIEDLERVISLLLCLSARLARVQNALSTVDENMDSEEKESLVSRHHLLCKQREDAKDLKDNLDRRERMVSTFLAKQLTEDQLQEYRRFVQNKASLLIRQKDLEEKQRLGEEQLEALLNSIPP</sequence>
<dbReference type="Proteomes" id="UP000829447">
    <property type="component" value="Linkage Group LG15"/>
</dbReference>
<evidence type="ECO:0000313" key="1">
    <source>
        <dbReference type="EMBL" id="MCI4386277.1"/>
    </source>
</evidence>
<dbReference type="EMBL" id="CM040468">
    <property type="protein sequence ID" value="MCI4386277.1"/>
    <property type="molecule type" value="Genomic_DNA"/>
</dbReference>
<reference evidence="1 2" key="1">
    <citation type="journal article" date="2022" name="bioRxiv">
        <title>An ancient truncated duplication of the anti-Mullerian hormone receptor type 2 gene is a potential conserved master sex determinant in the Pangasiidae catfish family.</title>
        <authorList>
            <person name="Wen M."/>
            <person name="Pan Q."/>
            <person name="Jouanno E."/>
            <person name="Montfort J."/>
            <person name="Zahm M."/>
            <person name="Cabau C."/>
            <person name="Klopp C."/>
            <person name="Iampietro C."/>
            <person name="Roques C."/>
            <person name="Bouchez O."/>
            <person name="Castinel A."/>
            <person name="Donnadieu C."/>
            <person name="Parrinello H."/>
            <person name="Poncet C."/>
            <person name="Belmonte E."/>
            <person name="Gautier V."/>
            <person name="Avarre J.-C."/>
            <person name="Dugue R."/>
            <person name="Gustiano R."/>
            <person name="Ha T.T.T."/>
            <person name="Campet M."/>
            <person name="Sriphairoj K."/>
            <person name="Ribolli J."/>
            <person name="de Almeida F.L."/>
            <person name="Desvignes T."/>
            <person name="Postlethwait J.H."/>
            <person name="Bucao C.F."/>
            <person name="Robinson-Rechavi M."/>
            <person name="Bobe J."/>
            <person name="Herpin A."/>
            <person name="Guiguen Y."/>
        </authorList>
    </citation>
    <scope>NUCLEOTIDE SEQUENCE [LARGE SCALE GENOMIC DNA]</scope>
    <source>
        <strain evidence="1">YG-Dec2019</strain>
    </source>
</reference>
<keyword evidence="2" id="KW-1185">Reference proteome</keyword>
<proteinExistence type="predicted"/>